<keyword evidence="1" id="KW-0811">Translocation</keyword>
<dbReference type="InterPro" id="IPR004274">
    <property type="entry name" value="FCP1_dom"/>
</dbReference>
<protein>
    <recommendedName>
        <fullName evidence="1">Mitochondrial import inner membrane translocase subunit TIM50</fullName>
    </recommendedName>
</protein>
<dbReference type="EMBL" id="VEPZ02000548">
    <property type="protein sequence ID" value="KAE8722983.1"/>
    <property type="molecule type" value="Genomic_DNA"/>
</dbReference>
<comment type="caution">
    <text evidence="3">The sequence shown here is derived from an EMBL/GenBank/DDBJ whole genome shotgun (WGS) entry which is preliminary data.</text>
</comment>
<dbReference type="GO" id="GO:0015031">
    <property type="term" value="P:protein transport"/>
    <property type="evidence" value="ECO:0007669"/>
    <property type="project" value="UniProtKB-KW"/>
</dbReference>
<evidence type="ECO:0000256" key="1">
    <source>
        <dbReference type="RuleBase" id="RU365079"/>
    </source>
</evidence>
<dbReference type="Gene3D" id="3.40.50.1000">
    <property type="entry name" value="HAD superfamily/HAD-like"/>
    <property type="match status" value="1"/>
</dbReference>
<organism evidence="3 4">
    <name type="scientific">Hibiscus syriacus</name>
    <name type="common">Rose of Sharon</name>
    <dbReference type="NCBI Taxonomy" id="106335"/>
    <lineage>
        <taxon>Eukaryota</taxon>
        <taxon>Viridiplantae</taxon>
        <taxon>Streptophyta</taxon>
        <taxon>Embryophyta</taxon>
        <taxon>Tracheophyta</taxon>
        <taxon>Spermatophyta</taxon>
        <taxon>Magnoliopsida</taxon>
        <taxon>eudicotyledons</taxon>
        <taxon>Gunneridae</taxon>
        <taxon>Pentapetalae</taxon>
        <taxon>rosids</taxon>
        <taxon>malvids</taxon>
        <taxon>Malvales</taxon>
        <taxon>Malvaceae</taxon>
        <taxon>Malvoideae</taxon>
        <taxon>Hibiscus</taxon>
    </lineage>
</organism>
<reference evidence="3" key="1">
    <citation type="submission" date="2019-09" db="EMBL/GenBank/DDBJ databases">
        <title>Draft genome information of white flower Hibiscus syriacus.</title>
        <authorList>
            <person name="Kim Y.-M."/>
        </authorList>
    </citation>
    <scope>NUCLEOTIDE SEQUENCE [LARGE SCALE GENOMIC DNA]</scope>
    <source>
        <strain evidence="3">YM2019G1</strain>
    </source>
</reference>
<dbReference type="PANTHER" id="PTHR12210">
    <property type="entry name" value="DULLARD PROTEIN PHOSPHATASE"/>
    <property type="match status" value="1"/>
</dbReference>
<dbReference type="GO" id="GO:0016787">
    <property type="term" value="F:hydrolase activity"/>
    <property type="evidence" value="ECO:0007669"/>
    <property type="project" value="UniProtKB-KW"/>
</dbReference>
<dbReference type="InterPro" id="IPR036412">
    <property type="entry name" value="HAD-like_sf"/>
</dbReference>
<keyword evidence="4" id="KW-1185">Reference proteome</keyword>
<dbReference type="Pfam" id="PF03031">
    <property type="entry name" value="NIF"/>
    <property type="match status" value="1"/>
</dbReference>
<feature type="domain" description="FCP1 homology" evidence="2">
    <location>
        <begin position="100"/>
        <end position="242"/>
    </location>
</feature>
<dbReference type="PROSITE" id="PS50969">
    <property type="entry name" value="FCP1"/>
    <property type="match status" value="1"/>
</dbReference>
<dbReference type="InterPro" id="IPR023214">
    <property type="entry name" value="HAD_sf"/>
</dbReference>
<evidence type="ECO:0000313" key="3">
    <source>
        <dbReference type="EMBL" id="KAE8722983.1"/>
    </source>
</evidence>
<name>A0A6A3C1X6_HIBSY</name>
<keyword evidence="1" id="KW-0653">Protein transport</keyword>
<dbReference type="SUPFAM" id="SSF56784">
    <property type="entry name" value="HAD-like"/>
    <property type="match status" value="1"/>
</dbReference>
<keyword evidence="1" id="KW-0813">Transport</keyword>
<dbReference type="SMART" id="SM00577">
    <property type="entry name" value="CPDc"/>
    <property type="match status" value="1"/>
</dbReference>
<dbReference type="Proteomes" id="UP000436088">
    <property type="component" value="Unassembled WGS sequence"/>
</dbReference>
<gene>
    <name evidence="3" type="ORF">F3Y22_tig00013285pilonHSYRG00155</name>
</gene>
<keyword evidence="1" id="KW-0809">Transit peptide</keyword>
<dbReference type="InterPro" id="IPR050365">
    <property type="entry name" value="TIM50"/>
</dbReference>
<sequence>MFLRQKKINSITIAASINKSIVKCGHRLTRVFSEFARLVTPSCHIKGFEVIGEKTITTRFDDVDVDVKPAPKLEWETCSFNILPRSPVLFLQRNLLPPLGSDIKGTIVLDLDETPVHSSLGPPRPRYDFTVSRVVDGVTIYFYVFIRPGVDEFLEIISKKYELVVFTSGHKAYASKVLDVLDPNGYISHRFYRDSCKKVRGKFIKDLPVFGRDLRKVAIVDDNPKTGFRSSRFMVTSSGIGS</sequence>
<proteinExistence type="inferred from homology"/>
<keyword evidence="1" id="KW-0496">Mitochondrion</keyword>
<dbReference type="OrthoDB" id="277011at2759"/>
<evidence type="ECO:0000313" key="4">
    <source>
        <dbReference type="Proteomes" id="UP000436088"/>
    </source>
</evidence>
<comment type="subunit">
    <text evidence="1">Component of the TIM23 complex.</text>
</comment>
<comment type="function">
    <text evidence="1">Essential component of the TIM23 complex, a complex that mediates the translocation of transit peptide-containing proteins across the mitochondrial inner membrane.</text>
</comment>
<comment type="subcellular location">
    <subcellularLocation>
        <location evidence="1">Mitochondrion inner membrane</location>
        <topology evidence="1">Single-pass membrane protein</topology>
    </subcellularLocation>
</comment>
<dbReference type="AlphaFoldDB" id="A0A6A3C1X6"/>
<dbReference type="GO" id="GO:0005744">
    <property type="term" value="C:TIM23 mitochondrial import inner membrane translocase complex"/>
    <property type="evidence" value="ECO:0007669"/>
    <property type="project" value="UniProtKB-UniRule"/>
</dbReference>
<evidence type="ECO:0000259" key="2">
    <source>
        <dbReference type="PROSITE" id="PS50969"/>
    </source>
</evidence>
<comment type="similarity">
    <text evidence="1">Belongs to the TIM50 family.</text>
</comment>
<accession>A0A6A3C1X6</accession>
<dbReference type="CDD" id="cd07521">
    <property type="entry name" value="HAD_FCP1-like"/>
    <property type="match status" value="1"/>
</dbReference>